<name>X6LZS0_RETFI</name>
<comment type="caution">
    <text evidence="1">The sequence shown here is derived from an EMBL/GenBank/DDBJ whole genome shotgun (WGS) entry which is preliminary data.</text>
</comment>
<proteinExistence type="predicted"/>
<keyword evidence="2" id="KW-1185">Reference proteome</keyword>
<dbReference type="EMBL" id="ASPP01027323">
    <property type="protein sequence ID" value="ETO06240.1"/>
    <property type="molecule type" value="Genomic_DNA"/>
</dbReference>
<organism evidence="1 2">
    <name type="scientific">Reticulomyxa filosa</name>
    <dbReference type="NCBI Taxonomy" id="46433"/>
    <lineage>
        <taxon>Eukaryota</taxon>
        <taxon>Sar</taxon>
        <taxon>Rhizaria</taxon>
        <taxon>Retaria</taxon>
        <taxon>Foraminifera</taxon>
        <taxon>Monothalamids</taxon>
        <taxon>Reticulomyxidae</taxon>
        <taxon>Reticulomyxa</taxon>
    </lineage>
</organism>
<dbReference type="Proteomes" id="UP000023152">
    <property type="component" value="Unassembled WGS sequence"/>
</dbReference>
<gene>
    <name evidence="1" type="ORF">RFI_31156</name>
</gene>
<dbReference type="AlphaFoldDB" id="X6LZS0"/>
<reference evidence="1 2" key="1">
    <citation type="journal article" date="2013" name="Curr. Biol.">
        <title>The Genome of the Foraminiferan Reticulomyxa filosa.</title>
        <authorList>
            <person name="Glockner G."/>
            <person name="Hulsmann N."/>
            <person name="Schleicher M."/>
            <person name="Noegel A.A."/>
            <person name="Eichinger L."/>
            <person name="Gallinger C."/>
            <person name="Pawlowski J."/>
            <person name="Sierra R."/>
            <person name="Euteneuer U."/>
            <person name="Pillet L."/>
            <person name="Moustafa A."/>
            <person name="Platzer M."/>
            <person name="Groth M."/>
            <person name="Szafranski K."/>
            <person name="Schliwa M."/>
        </authorList>
    </citation>
    <scope>NUCLEOTIDE SEQUENCE [LARGE SCALE GENOMIC DNA]</scope>
</reference>
<accession>X6LZS0</accession>
<sequence>MKLYEHICELLNASSANVEELSLQCSFSIPETSTFPLLSTHFPNVKVLNVSSCPPIVSKWNLVGETKTSLAFDSSKWKAVESVTVDAKYFYSLTDAIHKDFTSLKSIRIEDCRTSGFLHFEQPVFLPSVQSVVIMYHLANKVISIAEFCLFKKEQKIFDRVKCDIQQLLTMMHNVQSLKIGATNTLRYSEVYLKCYQGMKSRSSEYILGKNASGIAWKDVFGSRFIDIDAFGFVKYLGQLEEKEIEKEFYWNTAMRRRYQRRFSLKSLHLSFPDNIDVWRTL</sequence>
<feature type="non-terminal residue" evidence="1">
    <location>
        <position position="282"/>
    </location>
</feature>
<dbReference type="SUPFAM" id="SSF52047">
    <property type="entry name" value="RNI-like"/>
    <property type="match status" value="1"/>
</dbReference>
<evidence type="ECO:0000313" key="2">
    <source>
        <dbReference type="Proteomes" id="UP000023152"/>
    </source>
</evidence>
<evidence type="ECO:0000313" key="1">
    <source>
        <dbReference type="EMBL" id="ETO06240.1"/>
    </source>
</evidence>
<protein>
    <submittedName>
        <fullName evidence="1">Uncharacterized protein</fullName>
    </submittedName>
</protein>